<evidence type="ECO:0000256" key="3">
    <source>
        <dbReference type="ARBA" id="ARBA00022723"/>
    </source>
</evidence>
<keyword evidence="4 9" id="KW-0547">Nucleotide-binding</keyword>
<dbReference type="CDD" id="cd04322">
    <property type="entry name" value="LysRS_N"/>
    <property type="match status" value="1"/>
</dbReference>
<gene>
    <name evidence="9" type="primary">lysS</name>
</gene>
<dbReference type="Gene3D" id="3.30.930.10">
    <property type="entry name" value="Bira Bifunctional Protein, Domain 2"/>
    <property type="match status" value="1"/>
</dbReference>
<reference evidence="12" key="1">
    <citation type="submission" date="2009-11" db="EMBL/GenBank/DDBJ databases">
        <title>Microbial diversity profiles of fluids from low-temperature petroleum reservoirs with and without exogenous water perturbation.</title>
        <authorList>
            <person name="Pham V.D."/>
            <person name="Hnatow L.L."/>
            <person name="Zhang S."/>
            <person name="Fallon R.D."/>
            <person name="DeLong E.F."/>
            <person name="Keeler S.J."/>
        </authorList>
    </citation>
    <scope>NUCLEOTIDE SEQUENCE</scope>
</reference>
<keyword evidence="7 9" id="KW-0030">Aminoacyl-tRNA synthetase</keyword>
<dbReference type="PRINTS" id="PR00982">
    <property type="entry name" value="TRNASYNTHLYS"/>
</dbReference>
<comment type="subcellular location">
    <subcellularLocation>
        <location evidence="9">Cytoplasm</location>
    </subcellularLocation>
</comment>
<comment type="subunit">
    <text evidence="9">Homodimer.</text>
</comment>
<evidence type="ECO:0000256" key="1">
    <source>
        <dbReference type="ARBA" id="ARBA00008226"/>
    </source>
</evidence>
<accession>G3BMJ6</accession>
<dbReference type="Pfam" id="PF00152">
    <property type="entry name" value="tRNA-synt_2"/>
    <property type="match status" value="1"/>
</dbReference>
<dbReference type="GO" id="GO:0005524">
    <property type="term" value="F:ATP binding"/>
    <property type="evidence" value="ECO:0007669"/>
    <property type="project" value="UniProtKB-UniRule"/>
</dbReference>
<keyword evidence="2 9" id="KW-0436">Ligase</keyword>
<evidence type="ECO:0000313" key="12">
    <source>
        <dbReference type="EMBL" id="ADM94962.1"/>
    </source>
</evidence>
<dbReference type="EMBL" id="GU180080">
    <property type="protein sequence ID" value="ADM94962.1"/>
    <property type="molecule type" value="Genomic_DNA"/>
</dbReference>
<dbReference type="PANTHER" id="PTHR42918:SF15">
    <property type="entry name" value="LYSINE--TRNA LIGASE, CHLOROPLASTIC_MITOCHONDRIAL"/>
    <property type="match status" value="1"/>
</dbReference>
<keyword evidence="3 9" id="KW-0479">Metal-binding</keyword>
<dbReference type="GO" id="GO:0000049">
    <property type="term" value="F:tRNA binding"/>
    <property type="evidence" value="ECO:0007669"/>
    <property type="project" value="TreeGrafter"/>
</dbReference>
<evidence type="ECO:0000256" key="8">
    <source>
        <dbReference type="ARBA" id="ARBA00048573"/>
    </source>
</evidence>
<dbReference type="GO" id="GO:0005829">
    <property type="term" value="C:cytosol"/>
    <property type="evidence" value="ECO:0007669"/>
    <property type="project" value="TreeGrafter"/>
</dbReference>
<proteinExistence type="inferred from homology"/>
<dbReference type="InterPro" id="IPR004365">
    <property type="entry name" value="NA-bd_OB_tRNA"/>
</dbReference>
<feature type="binding site" evidence="9">
    <location>
        <position position="407"/>
    </location>
    <ligand>
        <name>Mg(2+)</name>
        <dbReference type="ChEBI" id="CHEBI:18420"/>
        <label>1</label>
    </ligand>
</feature>
<dbReference type="Pfam" id="PF01336">
    <property type="entry name" value="tRNA_anti-codon"/>
    <property type="match status" value="1"/>
</dbReference>
<feature type="binding site" evidence="9">
    <location>
        <position position="414"/>
    </location>
    <ligand>
        <name>Mg(2+)</name>
        <dbReference type="ChEBI" id="CHEBI:18420"/>
        <label>2</label>
    </ligand>
</feature>
<dbReference type="PROSITE" id="PS50862">
    <property type="entry name" value="AA_TRNA_LIGASE_II"/>
    <property type="match status" value="1"/>
</dbReference>
<evidence type="ECO:0000256" key="7">
    <source>
        <dbReference type="ARBA" id="ARBA00023146"/>
    </source>
</evidence>
<sequence length="497" mass="57445">MAEQIEERKNVNLIRAERIKEIEELRKKGIDPFGRRFAGKQPIKEVIEKFDKIASEEPSSEKVVIAGRIKALRKHGKAIFADLEDQTGKLQIYVKSNFIGVDSFEIFKKISVGDIVGITGLVFKTRTGELTVLATLFSLLCKTIRTLPEKWHGLTDTELRYRKRYLDLISNPETRELFIERSKIIRYIRDFLDNKGYLEVETPVLQPIPGGATATPFVTHHFSLHRDLYLKIAPELYLKRLLVGGMEKVYELNRNFRNEGISTKHNPEFTMLELYEAYADYQVMMEIAEEMICDILKKLKGNLIIQYQGQNIDFTPPWKKLTMYEAIKLVTGINPQQVEEKDLSILINQFQLEVPEKATKGEVINELFEKQVEHTLVQPTFITDYPIEVSPLSKQKPDNPHLVERFELFINGMEIANAFTELNDPIEQKRRFLLQAKNKSEGEINQNFIDYDYIEALEYGMPPAGGMGVGIDRLVMLLTNRDSIREVILFPQLKKKD</sequence>
<keyword evidence="5 9" id="KW-0067">ATP-binding</keyword>
<dbReference type="InterPro" id="IPR002313">
    <property type="entry name" value="Lys-tRNA-ligase_II"/>
</dbReference>
<dbReference type="FunFam" id="2.40.50.140:FF:000024">
    <property type="entry name" value="Lysine--tRNA ligase"/>
    <property type="match status" value="1"/>
</dbReference>
<dbReference type="HAMAP" id="MF_00252">
    <property type="entry name" value="Lys_tRNA_synth_class2"/>
    <property type="match status" value="1"/>
</dbReference>
<dbReference type="InterPro" id="IPR018149">
    <property type="entry name" value="Lys-tRNA-synth_II_C"/>
</dbReference>
<evidence type="ECO:0000256" key="6">
    <source>
        <dbReference type="ARBA" id="ARBA00022917"/>
    </source>
</evidence>
<evidence type="ECO:0000256" key="4">
    <source>
        <dbReference type="ARBA" id="ARBA00022741"/>
    </source>
</evidence>
<dbReference type="EC" id="6.1.1.6" evidence="9"/>
<dbReference type="GO" id="GO:0004824">
    <property type="term" value="F:lysine-tRNA ligase activity"/>
    <property type="evidence" value="ECO:0007669"/>
    <property type="project" value="UniProtKB-UniRule"/>
</dbReference>
<evidence type="ECO:0000256" key="5">
    <source>
        <dbReference type="ARBA" id="ARBA00022840"/>
    </source>
</evidence>
<dbReference type="InterPro" id="IPR044136">
    <property type="entry name" value="Lys-tRNA-ligase_II_N"/>
</dbReference>
<dbReference type="InterPro" id="IPR006195">
    <property type="entry name" value="aa-tRNA-synth_II"/>
</dbReference>
<dbReference type="NCBIfam" id="NF001756">
    <property type="entry name" value="PRK00484.1"/>
    <property type="match status" value="1"/>
</dbReference>
<evidence type="ECO:0000256" key="10">
    <source>
        <dbReference type="RuleBase" id="RU000336"/>
    </source>
</evidence>
<keyword evidence="9" id="KW-0963">Cytoplasm</keyword>
<dbReference type="PANTHER" id="PTHR42918">
    <property type="entry name" value="LYSYL-TRNA SYNTHETASE"/>
    <property type="match status" value="1"/>
</dbReference>
<organism evidence="12">
    <name type="scientific">uncultured Atribacterota bacterium</name>
    <dbReference type="NCBI Taxonomy" id="263865"/>
    <lineage>
        <taxon>Bacteria</taxon>
        <taxon>Pseudomonadati</taxon>
        <taxon>Atribacterota</taxon>
        <taxon>environmental samples</taxon>
    </lineage>
</organism>
<dbReference type="GO" id="GO:0000287">
    <property type="term" value="F:magnesium ion binding"/>
    <property type="evidence" value="ECO:0007669"/>
    <property type="project" value="UniProtKB-UniRule"/>
</dbReference>
<dbReference type="Gene3D" id="2.40.50.140">
    <property type="entry name" value="Nucleic acid-binding proteins"/>
    <property type="match status" value="1"/>
</dbReference>
<feature type="domain" description="Aminoacyl-transfer RNA synthetases class-II family profile" evidence="11">
    <location>
        <begin position="181"/>
        <end position="491"/>
    </location>
</feature>
<name>G3BMJ6_9BACT</name>
<comment type="similarity">
    <text evidence="1 9">Belongs to the class-II aminoacyl-tRNA synthetase family.</text>
</comment>
<evidence type="ECO:0000259" key="11">
    <source>
        <dbReference type="PROSITE" id="PS50862"/>
    </source>
</evidence>
<comment type="cofactor">
    <cofactor evidence="9 10">
        <name>Mg(2+)</name>
        <dbReference type="ChEBI" id="CHEBI:18420"/>
    </cofactor>
    <text evidence="9 10">Binds 3 Mg(2+) ions per subunit.</text>
</comment>
<dbReference type="InterPro" id="IPR004364">
    <property type="entry name" value="Aa-tRNA-synt_II"/>
</dbReference>
<dbReference type="SUPFAM" id="SSF50249">
    <property type="entry name" value="Nucleic acid-binding proteins"/>
    <property type="match status" value="1"/>
</dbReference>
<protein>
    <recommendedName>
        <fullName evidence="9">Lysine--tRNA ligase</fullName>
        <ecNumber evidence="9">6.1.1.6</ecNumber>
    </recommendedName>
    <alternativeName>
        <fullName evidence="9">Lysyl-tRNA synthetase</fullName>
        <shortName evidence="9">LysRS</shortName>
    </alternativeName>
</protein>
<evidence type="ECO:0000256" key="9">
    <source>
        <dbReference type="HAMAP-Rule" id="MF_00252"/>
    </source>
</evidence>
<keyword evidence="9 10" id="KW-0460">Magnesium</keyword>
<dbReference type="CDD" id="cd00775">
    <property type="entry name" value="LysRS_core"/>
    <property type="match status" value="1"/>
</dbReference>
<feature type="binding site" evidence="9">
    <location>
        <position position="414"/>
    </location>
    <ligand>
        <name>Mg(2+)</name>
        <dbReference type="ChEBI" id="CHEBI:18420"/>
        <label>1</label>
    </ligand>
</feature>
<dbReference type="GO" id="GO:0006430">
    <property type="term" value="P:lysyl-tRNA aminoacylation"/>
    <property type="evidence" value="ECO:0007669"/>
    <property type="project" value="UniProtKB-UniRule"/>
</dbReference>
<keyword evidence="6 9" id="KW-0648">Protein biosynthesis</keyword>
<dbReference type="InterPro" id="IPR045864">
    <property type="entry name" value="aa-tRNA-synth_II/BPL/LPL"/>
</dbReference>
<comment type="catalytic activity">
    <reaction evidence="8 9 10">
        <text>tRNA(Lys) + L-lysine + ATP = L-lysyl-tRNA(Lys) + AMP + diphosphate</text>
        <dbReference type="Rhea" id="RHEA:20792"/>
        <dbReference type="Rhea" id="RHEA-COMP:9696"/>
        <dbReference type="Rhea" id="RHEA-COMP:9697"/>
        <dbReference type="ChEBI" id="CHEBI:30616"/>
        <dbReference type="ChEBI" id="CHEBI:32551"/>
        <dbReference type="ChEBI" id="CHEBI:33019"/>
        <dbReference type="ChEBI" id="CHEBI:78442"/>
        <dbReference type="ChEBI" id="CHEBI:78529"/>
        <dbReference type="ChEBI" id="CHEBI:456215"/>
        <dbReference type="EC" id="6.1.1.6"/>
    </reaction>
</comment>
<dbReference type="NCBIfam" id="TIGR00499">
    <property type="entry name" value="lysS_bact"/>
    <property type="match status" value="1"/>
</dbReference>
<dbReference type="SUPFAM" id="SSF55681">
    <property type="entry name" value="Class II aaRS and biotin synthetases"/>
    <property type="match status" value="1"/>
</dbReference>
<dbReference type="InterPro" id="IPR012340">
    <property type="entry name" value="NA-bd_OB-fold"/>
</dbReference>
<dbReference type="AlphaFoldDB" id="G3BMJ6"/>
<evidence type="ECO:0000256" key="2">
    <source>
        <dbReference type="ARBA" id="ARBA00022598"/>
    </source>
</evidence>